<keyword evidence="3" id="KW-0812">Transmembrane</keyword>
<dbReference type="EMBL" id="JAOPGA020001055">
    <property type="protein sequence ID" value="KAL0484595.1"/>
    <property type="molecule type" value="Genomic_DNA"/>
</dbReference>
<dbReference type="SUPFAM" id="SSF58038">
    <property type="entry name" value="SNARE fusion complex"/>
    <property type="match status" value="1"/>
</dbReference>
<keyword evidence="3" id="KW-0472">Membrane</keyword>
<dbReference type="PANTHER" id="PTHR21136:SF168">
    <property type="entry name" value="VESICLE-ASSOCIATED MEMBRANE PROTEIN 9"/>
    <property type="match status" value="1"/>
</dbReference>
<dbReference type="InterPro" id="IPR042855">
    <property type="entry name" value="V_SNARE_CC"/>
</dbReference>
<dbReference type="GO" id="GO:0016192">
    <property type="term" value="P:vesicle-mediated transport"/>
    <property type="evidence" value="ECO:0007669"/>
    <property type="project" value="InterPro"/>
</dbReference>
<keyword evidence="1" id="KW-0653">Protein transport</keyword>
<evidence type="ECO:0000313" key="5">
    <source>
        <dbReference type="EMBL" id="KAL0484595.1"/>
    </source>
</evidence>
<dbReference type="PRINTS" id="PR00219">
    <property type="entry name" value="SYNAPTOBREVN"/>
</dbReference>
<dbReference type="CDD" id="cd15843">
    <property type="entry name" value="R-SNARE"/>
    <property type="match status" value="1"/>
</dbReference>
<gene>
    <name evidence="5" type="ORF">AKO1_003554</name>
</gene>
<dbReference type="InterPro" id="IPR051097">
    <property type="entry name" value="Synaptobrevin-like_transport"/>
</dbReference>
<evidence type="ECO:0000256" key="1">
    <source>
        <dbReference type="ARBA" id="ARBA00022927"/>
    </source>
</evidence>
<name>A0AAW2Z559_9EUKA</name>
<dbReference type="Proteomes" id="UP001431209">
    <property type="component" value="Unassembled WGS sequence"/>
</dbReference>
<proteinExistence type="predicted"/>
<feature type="transmembrane region" description="Helical" evidence="3">
    <location>
        <begin position="192"/>
        <end position="211"/>
    </location>
</feature>
<dbReference type="Pfam" id="PF00957">
    <property type="entry name" value="Synaptobrevin"/>
    <property type="match status" value="1"/>
</dbReference>
<reference evidence="5 6" key="1">
    <citation type="submission" date="2024-03" db="EMBL/GenBank/DDBJ databases">
        <title>The Acrasis kona genome and developmental transcriptomes reveal deep origins of eukaryotic multicellular pathways.</title>
        <authorList>
            <person name="Sheikh S."/>
            <person name="Fu C.-J."/>
            <person name="Brown M.W."/>
            <person name="Baldauf S.L."/>
        </authorList>
    </citation>
    <scope>NUCLEOTIDE SEQUENCE [LARGE SCALE GENOMIC DNA]</scope>
    <source>
        <strain evidence="5 6">ATCC MYA-3509</strain>
    </source>
</reference>
<dbReference type="GO" id="GO:0016020">
    <property type="term" value="C:membrane"/>
    <property type="evidence" value="ECO:0007669"/>
    <property type="project" value="InterPro"/>
</dbReference>
<dbReference type="Gene3D" id="1.20.5.110">
    <property type="match status" value="1"/>
</dbReference>
<dbReference type="AlphaFoldDB" id="A0AAW2Z559"/>
<protein>
    <submittedName>
        <fullName evidence="5">Vesicle-associated membrane protein VAMP7</fullName>
    </submittedName>
</protein>
<sequence length="237" mass="27215">MPIVYAVIAEGNNIIACNPNPGKRDLREIVKLLLDHIPHQNHKKTVEHPPLNIHYHQYRPSKDLNFVVLAVTDMDFPFRVVYDKFFDNIIKEYSIIFKSDKSASSKVKSAKNLLKDRMEFWNKPENDSFNRASLKINNVKSKMLDNVDKIMHNTEKLDSISEKTSDLVDNSAEFRTKSTNLKKAMRCEGFKLWIILAVVILLVVFLGVWMGCGFPDFGRCRALTDQYATPTPTDIPV</sequence>
<dbReference type="Gene3D" id="3.30.450.50">
    <property type="entry name" value="Longin domain"/>
    <property type="match status" value="1"/>
</dbReference>
<dbReference type="SUPFAM" id="SSF64356">
    <property type="entry name" value="SNARE-like"/>
    <property type="match status" value="1"/>
</dbReference>
<dbReference type="InterPro" id="IPR011012">
    <property type="entry name" value="Longin-like_dom_sf"/>
</dbReference>
<keyword evidence="6" id="KW-1185">Reference proteome</keyword>
<evidence type="ECO:0000256" key="2">
    <source>
        <dbReference type="PROSITE-ProRule" id="PRU00290"/>
    </source>
</evidence>
<dbReference type="PANTHER" id="PTHR21136">
    <property type="entry name" value="SNARE PROTEINS"/>
    <property type="match status" value="1"/>
</dbReference>
<keyword evidence="1" id="KW-0813">Transport</keyword>
<evidence type="ECO:0000256" key="3">
    <source>
        <dbReference type="SAM" id="Phobius"/>
    </source>
</evidence>
<accession>A0AAW2Z559</accession>
<dbReference type="GO" id="GO:0015031">
    <property type="term" value="P:protein transport"/>
    <property type="evidence" value="ECO:0007669"/>
    <property type="project" value="UniProtKB-KW"/>
</dbReference>
<dbReference type="InterPro" id="IPR001388">
    <property type="entry name" value="Synaptobrevin-like"/>
</dbReference>
<evidence type="ECO:0000313" key="6">
    <source>
        <dbReference type="Proteomes" id="UP001431209"/>
    </source>
</evidence>
<organism evidence="5 6">
    <name type="scientific">Acrasis kona</name>
    <dbReference type="NCBI Taxonomy" id="1008807"/>
    <lineage>
        <taxon>Eukaryota</taxon>
        <taxon>Discoba</taxon>
        <taxon>Heterolobosea</taxon>
        <taxon>Tetramitia</taxon>
        <taxon>Eutetramitia</taxon>
        <taxon>Acrasidae</taxon>
        <taxon>Acrasis</taxon>
    </lineage>
</organism>
<keyword evidence="3" id="KW-1133">Transmembrane helix</keyword>
<dbReference type="PROSITE" id="PS50892">
    <property type="entry name" value="V_SNARE"/>
    <property type="match status" value="1"/>
</dbReference>
<evidence type="ECO:0000259" key="4">
    <source>
        <dbReference type="PROSITE" id="PS50892"/>
    </source>
</evidence>
<comment type="caution">
    <text evidence="5">The sequence shown here is derived from an EMBL/GenBank/DDBJ whole genome shotgun (WGS) entry which is preliminary data.</text>
</comment>
<keyword evidence="2" id="KW-0175">Coiled coil</keyword>
<feature type="domain" description="V-SNARE coiled-coil homology" evidence="4">
    <location>
        <begin position="128"/>
        <end position="188"/>
    </location>
</feature>